<proteinExistence type="predicted"/>
<dbReference type="OMA" id="RCTQEIE"/>
<name>A0A7M7H606_NASVI</name>
<sequence length="593" mass="65997">MNRKWKEKKQKEPKNSPVLFEDEENGTSSSDEVKKSKLATPNSSQTKTYSGHSTPIQKKADTSEFPEIHYNESPIEPLTQHPPSEVGWDYQRPINKDEEEVNVPNPMEITKTPKRGVLLAKKRNSNSPLLYKPLKKKLIQEEQQESMAGFVKELKAMEMKAKEMKDKKGEKFETQPKTEDRPVESQLVVEMDTQPSDDSDIKLQISSPQQGEISMAAKNYDVLLDDSIEDIMIMCSQEVEAKEFGNQKNQPVTETKNQPNANVSKEKISVKPSPNSSLEKMFSNLAKENIQPLNNTDKFVSDTSSKSSSVSKVDSASLEIPDDSFDDFFGEIDDRDFSKNVNSDIQIGSSTNKLINKPSAKSVSTISSTVTSSKTATSQNNTLQSKPSIFVQTKNTALATYNCISDTQASSASVQTKVINTKANFGYLNKESYAVRNTNSSGFYSQMQTSLTTNNDARLFKSKSYSDSNFQQRNSVTNFVNNSTSNLGISADQYKGQSMTSIYQNSKSTHCTTGSAGESKSVRRIQSSSSLGNPNTYDNVSQRSSVNSSGRSQSTPAEIERKRQEAIMKREAKMKSKLNNPTLNRPPQSSIKR</sequence>
<dbReference type="OrthoDB" id="2017408at2759"/>
<feature type="region of interest" description="Disordered" evidence="1">
    <location>
        <begin position="161"/>
        <end position="185"/>
    </location>
</feature>
<feature type="region of interest" description="Disordered" evidence="1">
    <location>
        <begin position="244"/>
        <end position="277"/>
    </location>
</feature>
<dbReference type="Proteomes" id="UP000002358">
    <property type="component" value="Chromosome 4"/>
</dbReference>
<feature type="compositionally biased region" description="Basic and acidic residues" evidence="1">
    <location>
        <begin position="161"/>
        <end position="183"/>
    </location>
</feature>
<dbReference type="EnsemblMetazoa" id="XM_008210454">
    <property type="protein sequence ID" value="XP_008208676"/>
    <property type="gene ID" value="LOC100680074"/>
</dbReference>
<protein>
    <submittedName>
        <fullName evidence="2">Uncharacterized protein</fullName>
    </submittedName>
</protein>
<evidence type="ECO:0000256" key="1">
    <source>
        <dbReference type="SAM" id="MobiDB-lite"/>
    </source>
</evidence>
<dbReference type="SMR" id="A0A7M7H606"/>
<reference evidence="2" key="1">
    <citation type="submission" date="2021-01" db="UniProtKB">
        <authorList>
            <consortium name="EnsemblMetazoa"/>
        </authorList>
    </citation>
    <scope>IDENTIFICATION</scope>
</reference>
<evidence type="ECO:0000313" key="3">
    <source>
        <dbReference type="Proteomes" id="UP000002358"/>
    </source>
</evidence>
<dbReference type="EnsemblMetazoa" id="XM_003426893">
    <property type="protein sequence ID" value="XP_003426941"/>
    <property type="gene ID" value="LOC100680074"/>
</dbReference>
<evidence type="ECO:0000313" key="2">
    <source>
        <dbReference type="EnsemblMetazoa" id="XP_008208676"/>
    </source>
</evidence>
<organism evidence="2 3">
    <name type="scientific">Nasonia vitripennis</name>
    <name type="common">Parasitic wasp</name>
    <dbReference type="NCBI Taxonomy" id="7425"/>
    <lineage>
        <taxon>Eukaryota</taxon>
        <taxon>Metazoa</taxon>
        <taxon>Ecdysozoa</taxon>
        <taxon>Arthropoda</taxon>
        <taxon>Hexapoda</taxon>
        <taxon>Insecta</taxon>
        <taxon>Pterygota</taxon>
        <taxon>Neoptera</taxon>
        <taxon>Endopterygota</taxon>
        <taxon>Hymenoptera</taxon>
        <taxon>Apocrita</taxon>
        <taxon>Proctotrupomorpha</taxon>
        <taxon>Chalcidoidea</taxon>
        <taxon>Pteromalidae</taxon>
        <taxon>Pteromalinae</taxon>
        <taxon>Nasonia</taxon>
    </lineage>
</organism>
<accession>A0A7M7H606</accession>
<feature type="region of interest" description="Disordered" evidence="1">
    <location>
        <begin position="507"/>
        <end position="593"/>
    </location>
</feature>
<dbReference type="EnsemblMetazoa" id="XM_008210455">
    <property type="protein sequence ID" value="XP_008208677"/>
    <property type="gene ID" value="LOC100680074"/>
</dbReference>
<gene>
    <name evidence="2" type="primary">100680074</name>
</gene>
<feature type="region of interest" description="Disordered" evidence="1">
    <location>
        <begin position="293"/>
        <end position="315"/>
    </location>
</feature>
<feature type="compositionally biased region" description="Low complexity" evidence="1">
    <location>
        <begin position="297"/>
        <end position="315"/>
    </location>
</feature>
<feature type="compositionally biased region" description="Basic and acidic residues" evidence="1">
    <location>
        <begin position="58"/>
        <end position="70"/>
    </location>
</feature>
<feature type="compositionally biased region" description="Low complexity" evidence="1">
    <location>
        <begin position="539"/>
        <end position="554"/>
    </location>
</feature>
<feature type="compositionally biased region" description="Polar residues" evidence="1">
    <location>
        <begin position="577"/>
        <end position="593"/>
    </location>
</feature>
<feature type="compositionally biased region" description="Polar residues" evidence="1">
    <location>
        <begin position="39"/>
        <end position="56"/>
    </location>
</feature>
<dbReference type="InParanoid" id="A0A7M7H606"/>
<feature type="region of interest" description="Disordered" evidence="1">
    <location>
        <begin position="1"/>
        <end position="121"/>
    </location>
</feature>
<feature type="compositionally biased region" description="Polar residues" evidence="1">
    <location>
        <begin position="507"/>
        <end position="518"/>
    </location>
</feature>
<dbReference type="KEGG" id="nvi:100680074"/>
<keyword evidence="3" id="KW-1185">Reference proteome</keyword>
<dbReference type="AlphaFoldDB" id="A0A7M7H606"/>
<feature type="compositionally biased region" description="Basic and acidic residues" evidence="1">
    <location>
        <begin position="558"/>
        <end position="574"/>
    </location>
</feature>
<feature type="compositionally biased region" description="Polar residues" evidence="1">
    <location>
        <begin position="246"/>
        <end position="263"/>
    </location>
</feature>